<gene>
    <name evidence="5" type="ORF">ACFOZ4_02900</name>
</gene>
<keyword evidence="6" id="KW-1185">Reference proteome</keyword>
<keyword evidence="2" id="KW-1133">Transmembrane helix</keyword>
<name>A0ABV8LGD3_9ACTN</name>
<evidence type="ECO:0000256" key="1">
    <source>
        <dbReference type="SAM" id="MobiDB-lite"/>
    </source>
</evidence>
<feature type="compositionally biased region" description="Acidic residues" evidence="1">
    <location>
        <begin position="180"/>
        <end position="194"/>
    </location>
</feature>
<evidence type="ECO:0000259" key="4">
    <source>
        <dbReference type="Pfam" id="PF01345"/>
    </source>
</evidence>
<dbReference type="RefSeq" id="WP_253759590.1">
    <property type="nucleotide sequence ID" value="NZ_JAMZDZ010000001.1"/>
</dbReference>
<evidence type="ECO:0000313" key="6">
    <source>
        <dbReference type="Proteomes" id="UP001595816"/>
    </source>
</evidence>
<dbReference type="Proteomes" id="UP001595816">
    <property type="component" value="Unassembled WGS sequence"/>
</dbReference>
<sequence length="255" mass="25921">MWMRRVLAAAAAALVAGLATGAATAYAAPTTADLAVSASAVGGRVGQAVDVRYVLRNNGPQSAAPLTYTVDFTAPPGTRIVSTGGGICQPASGTHARCAYSAALADGARRQLTLRLRIDSAPTGCGALVISYADDPRPGNNTAAVRVAVDGRPRNCSGSDTTASPRPTKSKVSPTPSDEPTVDATEEFTDETSSPDDSPQPATMPQDTVGGLGLGSVLVIGGGAVLVSLGGLLLWWMLRKDPDDDADDATGPIYR</sequence>
<dbReference type="Pfam" id="PF01345">
    <property type="entry name" value="DUF11"/>
    <property type="match status" value="1"/>
</dbReference>
<feature type="chain" id="PRO_5046241580" evidence="3">
    <location>
        <begin position="28"/>
        <end position="255"/>
    </location>
</feature>
<keyword evidence="2" id="KW-0812">Transmembrane</keyword>
<organism evidence="5 6">
    <name type="scientific">Hamadaea flava</name>
    <dbReference type="NCBI Taxonomy" id="1742688"/>
    <lineage>
        <taxon>Bacteria</taxon>
        <taxon>Bacillati</taxon>
        <taxon>Actinomycetota</taxon>
        <taxon>Actinomycetes</taxon>
        <taxon>Micromonosporales</taxon>
        <taxon>Micromonosporaceae</taxon>
        <taxon>Hamadaea</taxon>
    </lineage>
</organism>
<keyword evidence="3" id="KW-0732">Signal</keyword>
<feature type="domain" description="DUF11" evidence="4">
    <location>
        <begin position="34"/>
        <end position="147"/>
    </location>
</feature>
<protein>
    <submittedName>
        <fullName evidence="5">DUF11 domain-containing protein</fullName>
    </submittedName>
</protein>
<dbReference type="InterPro" id="IPR001434">
    <property type="entry name" value="OmcB-like_DUF11"/>
</dbReference>
<feature type="compositionally biased region" description="Polar residues" evidence="1">
    <location>
        <begin position="156"/>
        <end position="178"/>
    </location>
</feature>
<evidence type="ECO:0000313" key="5">
    <source>
        <dbReference type="EMBL" id="MFC4129548.1"/>
    </source>
</evidence>
<proteinExistence type="predicted"/>
<evidence type="ECO:0000256" key="2">
    <source>
        <dbReference type="SAM" id="Phobius"/>
    </source>
</evidence>
<feature type="region of interest" description="Disordered" evidence="1">
    <location>
        <begin position="151"/>
        <end position="208"/>
    </location>
</feature>
<accession>A0ABV8LGD3</accession>
<keyword evidence="2" id="KW-0472">Membrane</keyword>
<feature type="signal peptide" evidence="3">
    <location>
        <begin position="1"/>
        <end position="27"/>
    </location>
</feature>
<comment type="caution">
    <text evidence="5">The sequence shown here is derived from an EMBL/GenBank/DDBJ whole genome shotgun (WGS) entry which is preliminary data.</text>
</comment>
<evidence type="ECO:0000256" key="3">
    <source>
        <dbReference type="SAM" id="SignalP"/>
    </source>
</evidence>
<reference evidence="6" key="1">
    <citation type="journal article" date="2019" name="Int. J. Syst. Evol. Microbiol.">
        <title>The Global Catalogue of Microorganisms (GCM) 10K type strain sequencing project: providing services to taxonomists for standard genome sequencing and annotation.</title>
        <authorList>
            <consortium name="The Broad Institute Genomics Platform"/>
            <consortium name="The Broad Institute Genome Sequencing Center for Infectious Disease"/>
            <person name="Wu L."/>
            <person name="Ma J."/>
        </authorList>
    </citation>
    <scope>NUCLEOTIDE SEQUENCE [LARGE SCALE GENOMIC DNA]</scope>
    <source>
        <strain evidence="6">CGMCC 4.7289</strain>
    </source>
</reference>
<dbReference type="EMBL" id="JBHSAY010000003">
    <property type="protein sequence ID" value="MFC4129548.1"/>
    <property type="molecule type" value="Genomic_DNA"/>
</dbReference>
<feature type="transmembrane region" description="Helical" evidence="2">
    <location>
        <begin position="212"/>
        <end position="236"/>
    </location>
</feature>
<feature type="compositionally biased region" description="Polar residues" evidence="1">
    <location>
        <begin position="195"/>
        <end position="206"/>
    </location>
</feature>